<dbReference type="SUPFAM" id="SSF56300">
    <property type="entry name" value="Metallo-dependent phosphatases"/>
    <property type="match status" value="1"/>
</dbReference>
<keyword evidence="4" id="KW-1185">Reference proteome</keyword>
<dbReference type="EMBL" id="JBHMAG010000007">
    <property type="protein sequence ID" value="MFB9751884.1"/>
    <property type="molecule type" value="Genomic_DNA"/>
</dbReference>
<dbReference type="InterPro" id="IPR029052">
    <property type="entry name" value="Metallo-depent_PP-like"/>
</dbReference>
<protein>
    <submittedName>
        <fullName evidence="3">Metallophosphoesterase family protein</fullName>
        <ecNumber evidence="3">3.1.-.-</ecNumber>
    </submittedName>
</protein>
<organism evidence="3 4">
    <name type="scientific">Paenibacillus hodogayensis</name>
    <dbReference type="NCBI Taxonomy" id="279208"/>
    <lineage>
        <taxon>Bacteria</taxon>
        <taxon>Bacillati</taxon>
        <taxon>Bacillota</taxon>
        <taxon>Bacilli</taxon>
        <taxon>Bacillales</taxon>
        <taxon>Paenibacillaceae</taxon>
        <taxon>Paenibacillus</taxon>
    </lineage>
</organism>
<keyword evidence="1" id="KW-0812">Transmembrane</keyword>
<keyword evidence="1" id="KW-0472">Membrane</keyword>
<keyword evidence="3" id="KW-0378">Hydrolase</keyword>
<dbReference type="GO" id="GO:0016787">
    <property type="term" value="F:hydrolase activity"/>
    <property type="evidence" value="ECO:0007669"/>
    <property type="project" value="UniProtKB-KW"/>
</dbReference>
<dbReference type="Pfam" id="PF00149">
    <property type="entry name" value="Metallophos"/>
    <property type="match status" value="1"/>
</dbReference>
<reference evidence="3 4" key="1">
    <citation type="submission" date="2024-09" db="EMBL/GenBank/DDBJ databases">
        <authorList>
            <person name="Sun Q."/>
            <person name="Mori K."/>
        </authorList>
    </citation>
    <scope>NUCLEOTIDE SEQUENCE [LARGE SCALE GENOMIC DNA]</scope>
    <source>
        <strain evidence="3 4">JCM 12520</strain>
    </source>
</reference>
<dbReference type="InterPro" id="IPR004843">
    <property type="entry name" value="Calcineurin-like_PHP"/>
</dbReference>
<dbReference type="PANTHER" id="PTHR43143:SF1">
    <property type="entry name" value="SERINE_THREONINE-PROTEIN PHOSPHATASE CPPED1"/>
    <property type="match status" value="1"/>
</dbReference>
<comment type="caution">
    <text evidence="3">The sequence shown here is derived from an EMBL/GenBank/DDBJ whole genome shotgun (WGS) entry which is preliminary data.</text>
</comment>
<accession>A0ABV5VU93</accession>
<dbReference type="InterPro" id="IPR051918">
    <property type="entry name" value="STPP_CPPED1"/>
</dbReference>
<dbReference type="PANTHER" id="PTHR43143">
    <property type="entry name" value="METALLOPHOSPHOESTERASE, CALCINEURIN SUPERFAMILY"/>
    <property type="match status" value="1"/>
</dbReference>
<gene>
    <name evidence="3" type="ORF">ACFFNY_09905</name>
</gene>
<dbReference type="RefSeq" id="WP_344912841.1">
    <property type="nucleotide sequence ID" value="NZ_BAAAYO010000010.1"/>
</dbReference>
<feature type="transmembrane region" description="Helical" evidence="1">
    <location>
        <begin position="6"/>
        <end position="28"/>
    </location>
</feature>
<evidence type="ECO:0000256" key="1">
    <source>
        <dbReference type="SAM" id="Phobius"/>
    </source>
</evidence>
<evidence type="ECO:0000259" key="2">
    <source>
        <dbReference type="Pfam" id="PF00149"/>
    </source>
</evidence>
<evidence type="ECO:0000313" key="4">
    <source>
        <dbReference type="Proteomes" id="UP001589619"/>
    </source>
</evidence>
<evidence type="ECO:0000313" key="3">
    <source>
        <dbReference type="EMBL" id="MFB9751884.1"/>
    </source>
</evidence>
<keyword evidence="1" id="KW-1133">Transmembrane helix</keyword>
<dbReference type="Gene3D" id="3.60.21.10">
    <property type="match status" value="1"/>
</dbReference>
<dbReference type="EC" id="3.1.-.-" evidence="3"/>
<feature type="domain" description="Calcineurin-like phosphoesterase" evidence="2">
    <location>
        <begin position="66"/>
        <end position="278"/>
    </location>
</feature>
<dbReference type="Proteomes" id="UP001589619">
    <property type="component" value="Unassembled WGS sequence"/>
</dbReference>
<proteinExistence type="predicted"/>
<sequence length="351" mass="39553">MSRRGFIKWLLSAIALVAGAFYGLFHLLNRLGKDAPPMTTVIASEPEHASPPPQEPAPPATEPLLSFFVLSDLHVSIYDESTPRKLKGALDQIVHFESPVDTLLLGGDLTDYGMESEYKELQKIIGSYKLPPLYANMGNHDYYNVWIDKNGGFARESFPNGKSDADSRARFMKMFNYTKPYKDITVNGYSIILMSQEAYSQEMPEVGEGAWYSDEQLDWLKGKLKEAPKGKPIFVIIHQPLPPVGQDGGSHRVVRAKEFRAILEPYPNVFVISGHTHQDFDNGTEHYNKEAFHWIVNASVGRTRSQGGAEKSQGLYVQAYADRVVLRGREFAKKEWLDSANWTIPLERTKV</sequence>
<name>A0ABV5VU93_9BACL</name>